<proteinExistence type="inferred from homology"/>
<accession>A0A0F5N7I7</accession>
<evidence type="ECO:0000256" key="15">
    <source>
        <dbReference type="SAM" id="MobiDB-lite"/>
    </source>
</evidence>
<dbReference type="Pfam" id="PF00743">
    <property type="entry name" value="FMO-like"/>
    <property type="match status" value="1"/>
</dbReference>
<evidence type="ECO:0000313" key="17">
    <source>
        <dbReference type="Proteomes" id="UP000193781"/>
    </source>
</evidence>
<dbReference type="Gene3D" id="3.50.50.60">
    <property type="entry name" value="FAD/NAD(P)-binding domain"/>
    <property type="match status" value="3"/>
</dbReference>
<evidence type="ECO:0000256" key="8">
    <source>
        <dbReference type="ARBA" id="ARBA00023002"/>
    </source>
</evidence>
<evidence type="ECO:0000256" key="4">
    <source>
        <dbReference type="ARBA" id="ARBA00022475"/>
    </source>
</evidence>
<dbReference type="AlphaFoldDB" id="A0A0F5N7I7"/>
<dbReference type="GO" id="GO:0004499">
    <property type="term" value="F:N,N-dimethylaniline monooxygenase activity"/>
    <property type="evidence" value="ECO:0007669"/>
    <property type="project" value="InterPro"/>
</dbReference>
<keyword evidence="4" id="KW-1003">Cell membrane</keyword>
<feature type="region of interest" description="Disordered" evidence="15">
    <location>
        <begin position="480"/>
        <end position="521"/>
    </location>
</feature>
<evidence type="ECO:0000313" key="16">
    <source>
        <dbReference type="EMBL" id="ORW32162.1"/>
    </source>
</evidence>
<evidence type="ECO:0000256" key="10">
    <source>
        <dbReference type="ARBA" id="ARBA00023136"/>
    </source>
</evidence>
<keyword evidence="10" id="KW-0472">Membrane</keyword>
<dbReference type="GO" id="GO:0005886">
    <property type="term" value="C:plasma membrane"/>
    <property type="evidence" value="ECO:0007669"/>
    <property type="project" value="UniProtKB-SubCell"/>
</dbReference>
<comment type="catalytic activity">
    <reaction evidence="11">
        <text>ethionamide + NADPH + O2 + H(+) = ethionamide S-oxide + NADP(+) + H2O</text>
        <dbReference type="Rhea" id="RHEA:47616"/>
        <dbReference type="ChEBI" id="CHEBI:4885"/>
        <dbReference type="ChEBI" id="CHEBI:15377"/>
        <dbReference type="ChEBI" id="CHEBI:15378"/>
        <dbReference type="ChEBI" id="CHEBI:15379"/>
        <dbReference type="ChEBI" id="CHEBI:57783"/>
        <dbReference type="ChEBI" id="CHEBI:58349"/>
        <dbReference type="ChEBI" id="CHEBI:87805"/>
    </reaction>
</comment>
<evidence type="ECO:0000256" key="2">
    <source>
        <dbReference type="ARBA" id="ARBA00004236"/>
    </source>
</evidence>
<keyword evidence="17" id="KW-1185">Reference proteome</keyword>
<dbReference type="PANTHER" id="PTHR43872:SF1">
    <property type="entry name" value="MONOOXYGENASE, PUTATIVE (AFU_ORTHOLOGUE AFUA_8G02570)-RELATED"/>
    <property type="match status" value="1"/>
</dbReference>
<dbReference type="FunFam" id="3.50.50.60:FF:000213">
    <property type="entry name" value="FAD-containing monooxygenase EthA"/>
    <property type="match status" value="1"/>
</dbReference>
<evidence type="ECO:0000256" key="3">
    <source>
        <dbReference type="ARBA" id="ARBA00010139"/>
    </source>
</evidence>
<evidence type="ECO:0000256" key="9">
    <source>
        <dbReference type="ARBA" id="ARBA00023033"/>
    </source>
</evidence>
<gene>
    <name evidence="16" type="ORF">AWC17_00740</name>
</gene>
<dbReference type="GO" id="GO:0050660">
    <property type="term" value="F:flavin adenine dinucleotide binding"/>
    <property type="evidence" value="ECO:0007669"/>
    <property type="project" value="InterPro"/>
</dbReference>
<dbReference type="InterPro" id="IPR020946">
    <property type="entry name" value="Flavin_mOase-like"/>
</dbReference>
<evidence type="ECO:0000256" key="7">
    <source>
        <dbReference type="ARBA" id="ARBA00022857"/>
    </source>
</evidence>
<evidence type="ECO:0000256" key="13">
    <source>
        <dbReference type="ARBA" id="ARBA00073152"/>
    </source>
</evidence>
<dbReference type="GO" id="GO:0050661">
    <property type="term" value="F:NADP binding"/>
    <property type="evidence" value="ECO:0007669"/>
    <property type="project" value="InterPro"/>
</dbReference>
<evidence type="ECO:0000256" key="12">
    <source>
        <dbReference type="ARBA" id="ARBA00059740"/>
    </source>
</evidence>
<dbReference type="Proteomes" id="UP000193781">
    <property type="component" value="Unassembled WGS sequence"/>
</dbReference>
<feature type="compositionally biased region" description="Polar residues" evidence="15">
    <location>
        <begin position="491"/>
        <end position="509"/>
    </location>
</feature>
<dbReference type="OrthoDB" id="5168853at2"/>
<dbReference type="EMBL" id="LQPH01000035">
    <property type="protein sequence ID" value="ORW32162.1"/>
    <property type="molecule type" value="Genomic_DNA"/>
</dbReference>
<organism evidence="16 17">
    <name type="scientific">Mycobacterium nebraskense</name>
    <dbReference type="NCBI Taxonomy" id="244292"/>
    <lineage>
        <taxon>Bacteria</taxon>
        <taxon>Bacillati</taxon>
        <taxon>Actinomycetota</taxon>
        <taxon>Actinomycetes</taxon>
        <taxon>Mycobacteriales</taxon>
        <taxon>Mycobacteriaceae</taxon>
        <taxon>Mycobacterium</taxon>
    </lineage>
</organism>
<dbReference type="PANTHER" id="PTHR43872">
    <property type="entry name" value="MONOOXYGENASE, PUTATIVE (AFU_ORTHOLOGUE AFUA_8G02570)-RELATED"/>
    <property type="match status" value="1"/>
</dbReference>
<dbReference type="InterPro" id="IPR036188">
    <property type="entry name" value="FAD/NAD-bd_sf"/>
</dbReference>
<dbReference type="InterPro" id="IPR051820">
    <property type="entry name" value="FAD-binding_MO"/>
</dbReference>
<keyword evidence="9 16" id="KW-0503">Monooxygenase</keyword>
<keyword evidence="8" id="KW-0560">Oxidoreductase</keyword>
<comment type="caution">
    <text evidence="16">The sequence shown here is derived from an EMBL/GenBank/DDBJ whole genome shotgun (WGS) entry which is preliminary data.</text>
</comment>
<dbReference type="FunFam" id="3.50.50.60:FF:000228">
    <property type="entry name" value="FAD-containing monooxygenase EthA"/>
    <property type="match status" value="1"/>
</dbReference>
<keyword evidence="7" id="KW-0521">NADP</keyword>
<evidence type="ECO:0000256" key="1">
    <source>
        <dbReference type="ARBA" id="ARBA00001974"/>
    </source>
</evidence>
<evidence type="ECO:0000256" key="6">
    <source>
        <dbReference type="ARBA" id="ARBA00022827"/>
    </source>
</evidence>
<evidence type="ECO:0000256" key="14">
    <source>
        <dbReference type="ARBA" id="ARBA00078392"/>
    </source>
</evidence>
<evidence type="ECO:0000256" key="5">
    <source>
        <dbReference type="ARBA" id="ARBA00022630"/>
    </source>
</evidence>
<comment type="similarity">
    <text evidence="3">Belongs to the FAD-binding monooxygenase family.</text>
</comment>
<comment type="subcellular location">
    <subcellularLocation>
        <location evidence="2">Cell membrane</location>
    </subcellularLocation>
</comment>
<evidence type="ECO:0000256" key="11">
    <source>
        <dbReference type="ARBA" id="ARBA00051124"/>
    </source>
</evidence>
<dbReference type="RefSeq" id="WP_007172240.1">
    <property type="nucleotide sequence ID" value="NZ_LASX01000236.1"/>
</dbReference>
<reference evidence="16 17" key="1">
    <citation type="submission" date="2016-01" db="EMBL/GenBank/DDBJ databases">
        <title>The new phylogeny of the genus Mycobacterium.</title>
        <authorList>
            <person name="Tarcisio F."/>
            <person name="Conor M."/>
            <person name="Antonella G."/>
            <person name="Elisabetta G."/>
            <person name="Giulia F.S."/>
            <person name="Sara T."/>
            <person name="Anna F."/>
            <person name="Clotilde B."/>
            <person name="Roberto B."/>
            <person name="Veronica D.S."/>
            <person name="Fabio R."/>
            <person name="Monica P."/>
            <person name="Olivier J."/>
            <person name="Enrico T."/>
            <person name="Nicola S."/>
        </authorList>
    </citation>
    <scope>NUCLEOTIDE SEQUENCE [LARGE SCALE GENOMIC DNA]</scope>
    <source>
        <strain evidence="16 17">DSM 44803</strain>
    </source>
</reference>
<keyword evidence="5" id="KW-0285">Flavoprotein</keyword>
<dbReference type="STRING" id="244292.ABW17_29450"/>
<name>A0A0F5N7I7_9MYCO</name>
<sequence>MSESFDVVIVGAGISGISAAWHLQERCPNKSYVVLERRADLGGTWDLFKYPGIRSDSDMCTFGFRFKPWHSPRFTVDGATIKDYLWEAAAESGIDNHIRFGSQVLSADWSDADRRWTIKVAGDRQKTTEITAAFLFACSGYYDYDQGYRPEFRGEKDFEGIIVHPQNWPEDLDYAGKNVIVIGSGATAVTLIPSLVDSGAGQVTMLQRSPTYIGSLPNIDPIAVQLIKWLPTRSADFVNRWKNILLAVAQYRLARRFPRSMRKALIAWAKHQLPAGYDVDKHFGPKYNPWDERICLAPNGDLFKAIRDGKADVVTDTIDHITRTGIKLSSGQELTADIIVAATGLNMRLFGGAKITRNGQVVDVAKSMTYKAMMLSDVPSMAFTIGYINASWTLKADLVSEYVCRLLNYMDAHGYDTVVAPHPGEDVEELPFTDFAPGYFQRAMDQLPKSGSRGPWKAKQNYLFDVRQIRRGKIDDGLRFTTKASRPATLPASTSHQSTSEMASGSNRGNGEHRTNPLIAG</sequence>
<comment type="function">
    <text evidence="12">Monooxygenase able to convert a wide range of ketones to the corresponding esters or lactones via a Baeyer-Villiger oxidation reaction. Can act on long-chain aliphatic ketones (2-hexanone to 2-dodecanone) and on aromatic ketones (phenylacetone and benzylacetone). Is also able to catalyze enantioselective sulfoxidation of methyl-p-tolylsulfide. In vivo, likely functions as a BVMO, but the exact nature of the physiological substrate(s) remains to be established.</text>
</comment>
<protein>
    <recommendedName>
        <fullName evidence="13">FAD-containing monooxygenase EthA</fullName>
    </recommendedName>
    <alternativeName>
        <fullName evidence="14">Prodrug activator EtaA</fullName>
    </alternativeName>
</protein>
<keyword evidence="6" id="KW-0274">FAD</keyword>
<comment type="cofactor">
    <cofactor evidence="1">
        <name>FAD</name>
        <dbReference type="ChEBI" id="CHEBI:57692"/>
    </cofactor>
</comment>
<dbReference type="SUPFAM" id="SSF51905">
    <property type="entry name" value="FAD/NAD(P)-binding domain"/>
    <property type="match status" value="1"/>
</dbReference>